<gene>
    <name evidence="2" type="ORF">QBC41DRAFT_307910</name>
</gene>
<feature type="chain" id="PRO_5041212556" evidence="1">
    <location>
        <begin position="16"/>
        <end position="155"/>
    </location>
</feature>
<sequence>MFPLGFFSFIAITHGAGVMEEEYGYWNLSILGGASATGWRYQDTTSVFFGKGETEGVGRGEVKCHWVWSPETRGETMECSDGGFSYQWGDEGRTNITVQQTLENVNGEVGGVTLGGTANVTLRYGTSANGRGFEGKVIVPARRCCQGRMSGEAPS</sequence>
<keyword evidence="1" id="KW-0732">Signal</keyword>
<evidence type="ECO:0000256" key="1">
    <source>
        <dbReference type="SAM" id="SignalP"/>
    </source>
</evidence>
<reference evidence="2" key="1">
    <citation type="submission" date="2023-06" db="EMBL/GenBank/DDBJ databases">
        <title>Genome-scale phylogeny and comparative genomics of the fungal order Sordariales.</title>
        <authorList>
            <consortium name="Lawrence Berkeley National Laboratory"/>
            <person name="Hensen N."/>
            <person name="Bonometti L."/>
            <person name="Westerberg I."/>
            <person name="Brannstrom I.O."/>
            <person name="Guillou S."/>
            <person name="Cros-Aarteil S."/>
            <person name="Calhoun S."/>
            <person name="Haridas S."/>
            <person name="Kuo A."/>
            <person name="Mondo S."/>
            <person name="Pangilinan J."/>
            <person name="Riley R."/>
            <person name="Labutti K."/>
            <person name="Andreopoulos B."/>
            <person name="Lipzen A."/>
            <person name="Chen C."/>
            <person name="Yanf M."/>
            <person name="Daum C."/>
            <person name="Ng V."/>
            <person name="Clum A."/>
            <person name="Steindorff A."/>
            <person name="Ohm R."/>
            <person name="Martin F."/>
            <person name="Silar P."/>
            <person name="Natvig D."/>
            <person name="Lalanne C."/>
            <person name="Gautier V."/>
            <person name="Ament-Velasquez S.L."/>
            <person name="Kruys A."/>
            <person name="Hutchinson M.I."/>
            <person name="Powell A.J."/>
            <person name="Barry K."/>
            <person name="Miller A.N."/>
            <person name="Grigoriev I.V."/>
            <person name="Debuchy R."/>
            <person name="Gladieux P."/>
            <person name="Thoren M.H."/>
            <person name="Johannesson H."/>
        </authorList>
    </citation>
    <scope>NUCLEOTIDE SEQUENCE</scope>
    <source>
        <strain evidence="2">CBS 307.81</strain>
    </source>
</reference>
<feature type="signal peptide" evidence="1">
    <location>
        <begin position="1"/>
        <end position="15"/>
    </location>
</feature>
<keyword evidence="3" id="KW-1185">Reference proteome</keyword>
<protein>
    <submittedName>
        <fullName evidence="2">Uncharacterized protein</fullName>
    </submittedName>
</protein>
<evidence type="ECO:0000313" key="3">
    <source>
        <dbReference type="Proteomes" id="UP001174997"/>
    </source>
</evidence>
<dbReference type="EMBL" id="JAULSY010000180">
    <property type="protein sequence ID" value="KAK0659714.1"/>
    <property type="molecule type" value="Genomic_DNA"/>
</dbReference>
<accession>A0AA39YW72</accession>
<comment type="caution">
    <text evidence="2">The sequence shown here is derived from an EMBL/GenBank/DDBJ whole genome shotgun (WGS) entry which is preliminary data.</text>
</comment>
<dbReference type="Proteomes" id="UP001174997">
    <property type="component" value="Unassembled WGS sequence"/>
</dbReference>
<dbReference type="AlphaFoldDB" id="A0AA39YW72"/>
<name>A0AA39YW72_9PEZI</name>
<organism evidence="2 3">
    <name type="scientific">Cercophora samala</name>
    <dbReference type="NCBI Taxonomy" id="330535"/>
    <lineage>
        <taxon>Eukaryota</taxon>
        <taxon>Fungi</taxon>
        <taxon>Dikarya</taxon>
        <taxon>Ascomycota</taxon>
        <taxon>Pezizomycotina</taxon>
        <taxon>Sordariomycetes</taxon>
        <taxon>Sordariomycetidae</taxon>
        <taxon>Sordariales</taxon>
        <taxon>Lasiosphaeriaceae</taxon>
        <taxon>Cercophora</taxon>
    </lineage>
</organism>
<evidence type="ECO:0000313" key="2">
    <source>
        <dbReference type="EMBL" id="KAK0659714.1"/>
    </source>
</evidence>
<proteinExistence type="predicted"/>